<dbReference type="VEuPathDB" id="PlasmoDB:PGAL8A_00162400"/>
<proteinExistence type="predicted"/>
<organism evidence="3 4">
    <name type="scientific">Plasmodium gallinaceum</name>
    <dbReference type="NCBI Taxonomy" id="5849"/>
    <lineage>
        <taxon>Eukaryota</taxon>
        <taxon>Sar</taxon>
        <taxon>Alveolata</taxon>
        <taxon>Apicomplexa</taxon>
        <taxon>Aconoidasida</taxon>
        <taxon>Haemosporida</taxon>
        <taxon>Plasmodiidae</taxon>
        <taxon>Plasmodium</taxon>
        <taxon>Plasmodium (Haemamoeba)</taxon>
    </lineage>
</organism>
<feature type="region of interest" description="Disordered" evidence="2">
    <location>
        <begin position="1072"/>
        <end position="1092"/>
    </location>
</feature>
<keyword evidence="4" id="KW-1185">Reference proteome</keyword>
<dbReference type="EMBL" id="CVMV01000019">
    <property type="protein sequence ID" value="CRG93915.1"/>
    <property type="molecule type" value="Genomic_DNA"/>
</dbReference>
<comment type="caution">
    <text evidence="3">The sequence shown here is derived from an EMBL/GenBank/DDBJ whole genome shotgun (WGS) entry which is preliminary data.</text>
</comment>
<gene>
    <name evidence="3" type="ORF">PGAL8A_00162400</name>
</gene>
<evidence type="ECO:0000256" key="2">
    <source>
        <dbReference type="SAM" id="MobiDB-lite"/>
    </source>
</evidence>
<dbReference type="GeneID" id="39730149"/>
<accession>A0A1J1GS91</accession>
<name>A0A1J1GS91_PLAGA</name>
<reference evidence="3" key="1">
    <citation type="submission" date="2015-04" db="EMBL/GenBank/DDBJ databases">
        <authorList>
            <consortium name="Pathogen Informatics"/>
        </authorList>
    </citation>
    <scope>NUCLEOTIDE SEQUENCE [LARGE SCALE GENOMIC DNA]</scope>
    <source>
        <strain evidence="3">8A</strain>
    </source>
</reference>
<sequence>MSFNIDSTYKKTQLNNKADDLFLKGFLKANFLNKFEIISKYNSGQNCHTKNINNEHFERISNDSWYDTSVLKKKKDIYLLCREIKNNNSEDSYKKNEISKSKLDSTKLNDSNIPKNILKPINDIASNENDKKNMYDLPYGSHSSYKHTPSVKIKDKKLHKITKINNLKKEYIKNSSFKFSNYKIFENKELETSSCNSNLNKLKSNFTGFKNKIKKKKELKNNFSKYKRSNSSKNYRDYNLCNKNVKNFLEKDDLNSLKMKMFDQNIHHKNDNYLMNNLKKYTYTNINESDILKENKNDDTNEKILLAQIKKEEYFSSSNTNNILENENKKSSEQGINFMNEIDEKISHTDEELSKIYKPFNQETKKKDVKKNIYNLEEQNILCNKIHKEKKIIENEKKIDSLSKNYILSKYRLNNEEIKKSLGNLFGKINSKEKKELLLESSLTNLGLSDGKILENLSRDNSKYIKSNFEVSNKVSEDNDVKLSYLSAQKVYYKTSINTEIFFTVDFKIYKPILMKNVTQLCVYMDNKLLKNIYINEFPQSFSLVLQPRIKINNEKIFVKVKNKIINIKESNVLKFIFLNNEKEIGYSHVSIKNLLCLGPEGGVFVLVEDYEKRIKEENKFMLSQIIPFNKQEINILKPKIFLNYKIKCPKFLIDSIPLCDIVTTRDKIRYLEDMIREIYNFIQNSPLMNSVKNGKLLNVINEKNLMHKNIENTNISNNKNLNFICNKLKCNEKCNIEKNQEEKNSYEFYKNKNNLLYDDQRNQPNKLKKYRIYYKKDENNKCKMDKITYINISQKNKNSLPRINQNNTNTNFTVDYKNQESNYNASCHLNNNENNIMNYGESSKENNCENYKGRNNNNNSINYNEDNSNKDNISNNNMNCTTTNLINNNIYDIRNSILEKNMNNTKIECLNKNFDKFVSLDKSYNYPLYFGENKIYSNIEDSKRESKNLNENIKGDTNLTEILLVNSKLNCEYDNISEEKTTSKKFLRKNVINSNLNLNSEKSDLTNDKTDVYGDLINNEKLTENKKNNDLPNKLKNKNDLDCFLENMDTSIIDNEKNLKKKTSYEEIRNVTDNEENEEPSGTVAKKKKKKKMDDIYHQNEINETNKINQKCDFDIEKDNNYNLHLEYSDNESVEIRNINLGRKISEISSGNSVFKLDKISDSCKNNNLKNMNNPIKTKKKEIYVKKKSHSTKRSDHSKEIYNESKKKIEDLNNIIEENKRELELRKIEIEKLKHSNNNINILYGVCYRRLLEIEKNKNVTEGDFLFKFNEIDNCKLKDTLISNGSFKKSKYPTLYKSNSFKDIENTSKILKKNKMKNNYIALSKSPRKNSVIKFVEDQQNNLNMNEQKNEKGKLYLDLIDELIMNTKFDDKEKNQKIRNNLKKYINLTDKKKAPKNDMETNNHENKKKELKILLKENKILKRKINKLKLSDEEYLNIIPSFKEETLLNNMEHKKINTTSQNKNVEKNYIILFLDKKHKKKSPIDIEKKNRYYNSTRFNLPIDLINNYLCDTTSDKTDFAGKDMNHEEIITK</sequence>
<dbReference type="RefSeq" id="XP_028526736.1">
    <property type="nucleotide sequence ID" value="XM_028675179.1"/>
</dbReference>
<evidence type="ECO:0000313" key="4">
    <source>
        <dbReference type="Proteomes" id="UP000220797"/>
    </source>
</evidence>
<dbReference type="Proteomes" id="UP000220797">
    <property type="component" value="Unassembled WGS sequence"/>
</dbReference>
<keyword evidence="1" id="KW-0175">Coiled coil</keyword>
<protein>
    <submittedName>
        <fullName evidence="3">Uncharacterized protein</fullName>
    </submittedName>
</protein>
<evidence type="ECO:0000313" key="3">
    <source>
        <dbReference type="EMBL" id="CRG93915.1"/>
    </source>
</evidence>
<feature type="coiled-coil region" evidence="1">
    <location>
        <begin position="1398"/>
        <end position="1469"/>
    </location>
</feature>
<dbReference type="OMA" id="LLQCVYI"/>
<dbReference type="OrthoDB" id="386903at2759"/>
<feature type="coiled-coil region" evidence="1">
    <location>
        <begin position="1203"/>
        <end position="1237"/>
    </location>
</feature>
<evidence type="ECO:0000256" key="1">
    <source>
        <dbReference type="SAM" id="Coils"/>
    </source>
</evidence>